<organism evidence="1 2">
    <name type="scientific">Araneus ventricosus</name>
    <name type="common">Orbweaver spider</name>
    <name type="synonym">Epeira ventricosa</name>
    <dbReference type="NCBI Taxonomy" id="182803"/>
    <lineage>
        <taxon>Eukaryota</taxon>
        <taxon>Metazoa</taxon>
        <taxon>Ecdysozoa</taxon>
        <taxon>Arthropoda</taxon>
        <taxon>Chelicerata</taxon>
        <taxon>Arachnida</taxon>
        <taxon>Araneae</taxon>
        <taxon>Araneomorphae</taxon>
        <taxon>Entelegynae</taxon>
        <taxon>Araneoidea</taxon>
        <taxon>Araneidae</taxon>
        <taxon>Araneus</taxon>
    </lineage>
</organism>
<sequence length="131" mass="14783">MSTNRICLLGVSIEVTIRCNYGFLSSFIRKCKCSLLLPHSPELSSLILWNQKKRNISSELENHCPLSKFFIRGKSHMGRDQKHKLLVKGLEFDVLTDDLHQDCPAHCCTGAPTTWPSEDLMACVSLKHANV</sequence>
<gene>
    <name evidence="1" type="ORF">AVEN_54676_1</name>
</gene>
<reference evidence="1 2" key="1">
    <citation type="journal article" date="2019" name="Sci. Rep.">
        <title>Orb-weaving spider Araneus ventricosus genome elucidates the spidroin gene catalogue.</title>
        <authorList>
            <person name="Kono N."/>
            <person name="Nakamura H."/>
            <person name="Ohtoshi R."/>
            <person name="Moran D.A.P."/>
            <person name="Shinohara A."/>
            <person name="Yoshida Y."/>
            <person name="Fujiwara M."/>
            <person name="Mori M."/>
            <person name="Tomita M."/>
            <person name="Arakawa K."/>
        </authorList>
    </citation>
    <scope>NUCLEOTIDE SEQUENCE [LARGE SCALE GENOMIC DNA]</scope>
</reference>
<keyword evidence="2" id="KW-1185">Reference proteome</keyword>
<dbReference type="EMBL" id="BGPR01280006">
    <property type="protein sequence ID" value="GBN21280.1"/>
    <property type="molecule type" value="Genomic_DNA"/>
</dbReference>
<comment type="caution">
    <text evidence="1">The sequence shown here is derived from an EMBL/GenBank/DDBJ whole genome shotgun (WGS) entry which is preliminary data.</text>
</comment>
<evidence type="ECO:0000313" key="1">
    <source>
        <dbReference type="EMBL" id="GBN21280.1"/>
    </source>
</evidence>
<proteinExistence type="predicted"/>
<name>A0A4Y2M4C8_ARAVE</name>
<evidence type="ECO:0000313" key="2">
    <source>
        <dbReference type="Proteomes" id="UP000499080"/>
    </source>
</evidence>
<accession>A0A4Y2M4C8</accession>
<dbReference type="Proteomes" id="UP000499080">
    <property type="component" value="Unassembled WGS sequence"/>
</dbReference>
<dbReference type="AlphaFoldDB" id="A0A4Y2M4C8"/>
<protein>
    <submittedName>
        <fullName evidence="1">Uncharacterized protein</fullName>
    </submittedName>
</protein>